<evidence type="ECO:0000256" key="3">
    <source>
        <dbReference type="SAM" id="SignalP"/>
    </source>
</evidence>
<keyword evidence="3" id="KW-0732">Signal</keyword>
<keyword evidence="2" id="KW-0472">Membrane</keyword>
<keyword evidence="5" id="KW-1185">Reference proteome</keyword>
<reference evidence="4" key="1">
    <citation type="submission" date="2023-06" db="EMBL/GenBank/DDBJ databases">
        <title>Genome-scale phylogeny and comparative genomics of the fungal order Sordariales.</title>
        <authorList>
            <consortium name="Lawrence Berkeley National Laboratory"/>
            <person name="Hensen N."/>
            <person name="Bonometti L."/>
            <person name="Westerberg I."/>
            <person name="Brannstrom I.O."/>
            <person name="Guillou S."/>
            <person name="Cros-Aarteil S."/>
            <person name="Calhoun S."/>
            <person name="Haridas S."/>
            <person name="Kuo A."/>
            <person name="Mondo S."/>
            <person name="Pangilinan J."/>
            <person name="Riley R."/>
            <person name="Labutti K."/>
            <person name="Andreopoulos B."/>
            <person name="Lipzen A."/>
            <person name="Chen C."/>
            <person name="Yanf M."/>
            <person name="Daum C."/>
            <person name="Ng V."/>
            <person name="Clum A."/>
            <person name="Steindorff A."/>
            <person name="Ohm R."/>
            <person name="Martin F."/>
            <person name="Silar P."/>
            <person name="Natvig D."/>
            <person name="Lalanne C."/>
            <person name="Gautier V."/>
            <person name="Ament-Velasquez S.L."/>
            <person name="Kruys A."/>
            <person name="Hutchinson M.I."/>
            <person name="Powell A.J."/>
            <person name="Barry K."/>
            <person name="Miller A.N."/>
            <person name="Grigoriev I.V."/>
            <person name="Debuchy R."/>
            <person name="Gladieux P."/>
            <person name="Thoren M.H."/>
            <person name="Johannesson H."/>
        </authorList>
    </citation>
    <scope>NUCLEOTIDE SEQUENCE</scope>
    <source>
        <strain evidence="4">CBS 606.72</strain>
    </source>
</reference>
<feature type="transmembrane region" description="Helical" evidence="2">
    <location>
        <begin position="465"/>
        <end position="484"/>
    </location>
</feature>
<feature type="transmembrane region" description="Helical" evidence="2">
    <location>
        <begin position="433"/>
        <end position="453"/>
    </location>
</feature>
<evidence type="ECO:0000313" key="4">
    <source>
        <dbReference type="EMBL" id="KAK0619509.1"/>
    </source>
</evidence>
<accession>A0AA39WQ30</accession>
<name>A0AA39WQ30_9PEZI</name>
<evidence type="ECO:0000256" key="2">
    <source>
        <dbReference type="SAM" id="Phobius"/>
    </source>
</evidence>
<protein>
    <submittedName>
        <fullName evidence="4">Uncharacterized protein</fullName>
    </submittedName>
</protein>
<evidence type="ECO:0000313" key="5">
    <source>
        <dbReference type="Proteomes" id="UP001175000"/>
    </source>
</evidence>
<organism evidence="4 5">
    <name type="scientific">Immersiella caudata</name>
    <dbReference type="NCBI Taxonomy" id="314043"/>
    <lineage>
        <taxon>Eukaryota</taxon>
        <taxon>Fungi</taxon>
        <taxon>Dikarya</taxon>
        <taxon>Ascomycota</taxon>
        <taxon>Pezizomycotina</taxon>
        <taxon>Sordariomycetes</taxon>
        <taxon>Sordariomycetidae</taxon>
        <taxon>Sordariales</taxon>
        <taxon>Lasiosphaeriaceae</taxon>
        <taxon>Immersiella</taxon>
    </lineage>
</organism>
<feature type="transmembrane region" description="Helical" evidence="2">
    <location>
        <begin position="280"/>
        <end position="300"/>
    </location>
</feature>
<proteinExistence type="predicted"/>
<evidence type="ECO:0000256" key="1">
    <source>
        <dbReference type="SAM" id="MobiDB-lite"/>
    </source>
</evidence>
<keyword evidence="2" id="KW-1133">Transmembrane helix</keyword>
<feature type="signal peptide" evidence="3">
    <location>
        <begin position="1"/>
        <end position="15"/>
    </location>
</feature>
<dbReference type="EMBL" id="JAULSU010000004">
    <property type="protein sequence ID" value="KAK0619509.1"/>
    <property type="molecule type" value="Genomic_DNA"/>
</dbReference>
<dbReference type="AlphaFoldDB" id="A0AA39WQ30"/>
<keyword evidence="2" id="KW-0812">Transmembrane</keyword>
<feature type="compositionally biased region" description="Basic and acidic residues" evidence="1">
    <location>
        <begin position="359"/>
        <end position="372"/>
    </location>
</feature>
<feature type="transmembrane region" description="Helical" evidence="2">
    <location>
        <begin position="490"/>
        <end position="510"/>
    </location>
</feature>
<sequence>MLLATLALYAAGARSAPTPAPEDRVVVEGPGVTDHGKPNLVCFPASAMDIAVFFFINYLAHAASTRVPAGAPTRATVKVVIDSLCYPVLGVGYALESIAQWSVGVTKDFPFITLPDDSLETAHKAGALVTACREANWLPNPKDTKGYIGKGVNVPVDEEHSYRIATESEDGEKQHKRWLRFRRPDENFNIFGGRELPEGYGWAFVPWDVKVEPPVKTDTPSGASLPGTTPARAPSNFKLPEMPLGAEYSLFQPIAAVVQAISAGITLYRTRGDQLERYGFTAFGLTVVPYLVMSIVNFFANFAIPRYGALYIVQSDILDEATIRQGHSIPRRCVVGRLPPEIPEPLDSRPVDDLTNGGVEEKPPTKVEKIESGEGQSAANKTPVLAEEKEVVAEEANDEDDAKSHHSSANTEVIVSRFPSVELTGRRRPLNRLTLGILHWAIGLSSLVIIGIISKFHTGTETRRVWKNFFIVWLVFSCVSAFATTVAKNIYGLVLLVCLWVLGGIYHLFIKACGEGVEKRLESAKGWAKRLLNPSSTAKGHSIDAYDFFMFISEWVFFVLILVMVIQQLVDYGDCTYFRP</sequence>
<feature type="transmembrane region" description="Helical" evidence="2">
    <location>
        <begin position="548"/>
        <end position="570"/>
    </location>
</feature>
<feature type="chain" id="PRO_5041366915" evidence="3">
    <location>
        <begin position="16"/>
        <end position="580"/>
    </location>
</feature>
<dbReference type="Proteomes" id="UP001175000">
    <property type="component" value="Unassembled WGS sequence"/>
</dbReference>
<feature type="region of interest" description="Disordered" evidence="1">
    <location>
        <begin position="340"/>
        <end position="384"/>
    </location>
</feature>
<gene>
    <name evidence="4" type="ORF">B0T14DRAFT_566353</name>
</gene>
<comment type="caution">
    <text evidence="4">The sequence shown here is derived from an EMBL/GenBank/DDBJ whole genome shotgun (WGS) entry which is preliminary data.</text>
</comment>